<keyword evidence="1" id="KW-0862">Zinc</keyword>
<name>A0ABQ5D4C0_9ASTR</name>
<feature type="domain" description="CCHC-type" evidence="2">
    <location>
        <begin position="67"/>
        <end position="81"/>
    </location>
</feature>
<reference evidence="3" key="1">
    <citation type="journal article" date="2022" name="Int. J. Mol. Sci.">
        <title>Draft Genome of Tanacetum Coccineum: Genomic Comparison of Closely Related Tanacetum-Family Plants.</title>
        <authorList>
            <person name="Yamashiro T."/>
            <person name="Shiraishi A."/>
            <person name="Nakayama K."/>
            <person name="Satake H."/>
        </authorList>
    </citation>
    <scope>NUCLEOTIDE SEQUENCE</scope>
</reference>
<dbReference type="Gene3D" id="4.10.60.10">
    <property type="entry name" value="Zinc finger, CCHC-type"/>
    <property type="match status" value="1"/>
</dbReference>
<feature type="non-terminal residue" evidence="3">
    <location>
        <position position="1"/>
    </location>
</feature>
<evidence type="ECO:0000259" key="2">
    <source>
        <dbReference type="PROSITE" id="PS50158"/>
    </source>
</evidence>
<dbReference type="InterPro" id="IPR036875">
    <property type="entry name" value="Znf_CCHC_sf"/>
</dbReference>
<dbReference type="SUPFAM" id="SSF57756">
    <property type="entry name" value="Retrovirus zinc finger-like domains"/>
    <property type="match status" value="1"/>
</dbReference>
<dbReference type="PROSITE" id="PS50158">
    <property type="entry name" value="ZF_CCHC"/>
    <property type="match status" value="1"/>
</dbReference>
<dbReference type="InterPro" id="IPR001878">
    <property type="entry name" value="Znf_CCHC"/>
</dbReference>
<evidence type="ECO:0000313" key="3">
    <source>
        <dbReference type="EMBL" id="GJT33833.1"/>
    </source>
</evidence>
<keyword evidence="4" id="KW-1185">Reference proteome</keyword>
<proteinExistence type="predicted"/>
<keyword evidence="1" id="KW-0479">Metal-binding</keyword>
<reference evidence="3" key="2">
    <citation type="submission" date="2022-01" db="EMBL/GenBank/DDBJ databases">
        <authorList>
            <person name="Yamashiro T."/>
            <person name="Shiraishi A."/>
            <person name="Satake H."/>
            <person name="Nakayama K."/>
        </authorList>
    </citation>
    <scope>NUCLEOTIDE SEQUENCE</scope>
</reference>
<keyword evidence="1" id="KW-0863">Zinc-finger</keyword>
<sequence>FRNTGLILEVSYSKFHIQRFCITRFVSRSFRIQMFRNTVVKVSDIGLSYQRVPRTESTSGKTNVQYYNCNGRGHYARDCPKPRVRDAKYFREHMLLATKDEAGVHLNEEENDFMLDNAYEDNALQELNATVIMMAHIQPTDDKSDAEPTYDVELISEVNASQIDMIIGLFLKSDHEDRHHEKLETIIHTTANDQIDSDIIFNDPYV</sequence>
<comment type="caution">
    <text evidence="3">The sequence shown here is derived from an EMBL/GenBank/DDBJ whole genome shotgun (WGS) entry which is preliminary data.</text>
</comment>
<organism evidence="3 4">
    <name type="scientific">Tanacetum coccineum</name>
    <dbReference type="NCBI Taxonomy" id="301880"/>
    <lineage>
        <taxon>Eukaryota</taxon>
        <taxon>Viridiplantae</taxon>
        <taxon>Streptophyta</taxon>
        <taxon>Embryophyta</taxon>
        <taxon>Tracheophyta</taxon>
        <taxon>Spermatophyta</taxon>
        <taxon>Magnoliopsida</taxon>
        <taxon>eudicotyledons</taxon>
        <taxon>Gunneridae</taxon>
        <taxon>Pentapetalae</taxon>
        <taxon>asterids</taxon>
        <taxon>campanulids</taxon>
        <taxon>Asterales</taxon>
        <taxon>Asteraceae</taxon>
        <taxon>Asteroideae</taxon>
        <taxon>Anthemideae</taxon>
        <taxon>Anthemidinae</taxon>
        <taxon>Tanacetum</taxon>
    </lineage>
</organism>
<gene>
    <name evidence="3" type="ORF">Tco_0924252</name>
</gene>
<dbReference type="Pfam" id="PF00098">
    <property type="entry name" value="zf-CCHC"/>
    <property type="match status" value="1"/>
</dbReference>
<evidence type="ECO:0000313" key="4">
    <source>
        <dbReference type="Proteomes" id="UP001151760"/>
    </source>
</evidence>
<accession>A0ABQ5D4C0</accession>
<protein>
    <submittedName>
        <fullName evidence="3">Retrovirus-related pol polyprotein from transposon TNT 1-94</fullName>
    </submittedName>
</protein>
<evidence type="ECO:0000256" key="1">
    <source>
        <dbReference type="PROSITE-ProRule" id="PRU00047"/>
    </source>
</evidence>
<dbReference type="EMBL" id="BQNB010014912">
    <property type="protein sequence ID" value="GJT33833.1"/>
    <property type="molecule type" value="Genomic_DNA"/>
</dbReference>
<dbReference type="Proteomes" id="UP001151760">
    <property type="component" value="Unassembled WGS sequence"/>
</dbReference>